<protein>
    <recommendedName>
        <fullName evidence="2">LysM domain-containing protein</fullName>
    </recommendedName>
</protein>
<evidence type="ECO:0000313" key="4">
    <source>
        <dbReference type="Proteomes" id="UP001055111"/>
    </source>
</evidence>
<dbReference type="Gene3D" id="2.70.70.10">
    <property type="entry name" value="Glucose Permease (Domain IIA)"/>
    <property type="match status" value="1"/>
</dbReference>
<feature type="compositionally biased region" description="Polar residues" evidence="1">
    <location>
        <begin position="443"/>
        <end position="456"/>
    </location>
</feature>
<feature type="region of interest" description="Disordered" evidence="1">
    <location>
        <begin position="430"/>
        <end position="456"/>
    </location>
</feature>
<evidence type="ECO:0000259" key="2">
    <source>
        <dbReference type="PROSITE" id="PS51782"/>
    </source>
</evidence>
<dbReference type="InterPro" id="IPR050570">
    <property type="entry name" value="Cell_wall_metabolism_enzyme"/>
</dbReference>
<dbReference type="SMART" id="SM00257">
    <property type="entry name" value="LysM"/>
    <property type="match status" value="1"/>
</dbReference>
<dbReference type="EMBL" id="BPUS01000002">
    <property type="protein sequence ID" value="GJH24500.1"/>
    <property type="molecule type" value="Genomic_DNA"/>
</dbReference>
<name>A0AA37IDX8_9BURK</name>
<evidence type="ECO:0000256" key="1">
    <source>
        <dbReference type="SAM" id="MobiDB-lite"/>
    </source>
</evidence>
<dbReference type="PROSITE" id="PS51782">
    <property type="entry name" value="LYSM"/>
    <property type="match status" value="1"/>
</dbReference>
<gene>
    <name evidence="3" type="ORF">CBA19CS42_08310</name>
</gene>
<dbReference type="SUPFAM" id="SSF54106">
    <property type="entry name" value="LysM domain"/>
    <property type="match status" value="1"/>
</dbReference>
<dbReference type="Proteomes" id="UP001055111">
    <property type="component" value="Unassembled WGS sequence"/>
</dbReference>
<proteinExistence type="predicted"/>
<feature type="domain" description="LysM" evidence="2">
    <location>
        <begin position="1"/>
        <end position="43"/>
    </location>
</feature>
<organism evidence="3 4">
    <name type="scientific">Caballeronia novacaledonica</name>
    <dbReference type="NCBI Taxonomy" id="1544861"/>
    <lineage>
        <taxon>Bacteria</taxon>
        <taxon>Pseudomonadati</taxon>
        <taxon>Pseudomonadota</taxon>
        <taxon>Betaproteobacteria</taxon>
        <taxon>Burkholderiales</taxon>
        <taxon>Burkholderiaceae</taxon>
        <taxon>Caballeronia</taxon>
    </lineage>
</organism>
<dbReference type="Gene3D" id="3.10.350.10">
    <property type="entry name" value="LysM domain"/>
    <property type="match status" value="1"/>
</dbReference>
<dbReference type="GO" id="GO:0004222">
    <property type="term" value="F:metalloendopeptidase activity"/>
    <property type="evidence" value="ECO:0007669"/>
    <property type="project" value="TreeGrafter"/>
</dbReference>
<evidence type="ECO:0000313" key="3">
    <source>
        <dbReference type="EMBL" id="GJH24500.1"/>
    </source>
</evidence>
<dbReference type="InterPro" id="IPR036779">
    <property type="entry name" value="LysM_dom_sf"/>
</dbReference>
<dbReference type="Pfam" id="PF01476">
    <property type="entry name" value="LysM"/>
    <property type="match status" value="1"/>
</dbReference>
<accession>A0AA37IDX8</accession>
<dbReference type="PANTHER" id="PTHR21666">
    <property type="entry name" value="PEPTIDASE-RELATED"/>
    <property type="match status" value="1"/>
</dbReference>
<dbReference type="InterPro" id="IPR018392">
    <property type="entry name" value="LysM"/>
</dbReference>
<reference evidence="3" key="1">
    <citation type="submission" date="2022-09" db="EMBL/GenBank/DDBJ databases">
        <title>Isolation and characterization of 3-chlorobenzoate degrading bacteria from soils in Shizuoka.</title>
        <authorList>
            <person name="Ifat A."/>
            <person name="Ogawa N."/>
            <person name="Kimbara K."/>
            <person name="Moriuchi R."/>
            <person name="Dohra H."/>
            <person name="Shintani M."/>
        </authorList>
    </citation>
    <scope>NUCLEOTIDE SEQUENCE</scope>
    <source>
        <strain evidence="3">19CS4-2</strain>
    </source>
</reference>
<feature type="region of interest" description="Disordered" evidence="1">
    <location>
        <begin position="149"/>
        <end position="172"/>
    </location>
</feature>
<dbReference type="InterPro" id="IPR011055">
    <property type="entry name" value="Dup_hybrid_motif"/>
</dbReference>
<dbReference type="AlphaFoldDB" id="A0AA37IDX8"/>
<dbReference type="InterPro" id="IPR023346">
    <property type="entry name" value="Lysozyme-like_dom_sf"/>
</dbReference>
<dbReference type="SUPFAM" id="SSF51261">
    <property type="entry name" value="Duplicated hybrid motif"/>
    <property type="match status" value="1"/>
</dbReference>
<dbReference type="Gene3D" id="1.10.530.10">
    <property type="match status" value="1"/>
</dbReference>
<dbReference type="CDD" id="cd12797">
    <property type="entry name" value="M23_peptidase"/>
    <property type="match status" value="1"/>
</dbReference>
<dbReference type="SUPFAM" id="SSF53955">
    <property type="entry name" value="Lysozyme-like"/>
    <property type="match status" value="1"/>
</dbReference>
<dbReference type="CDD" id="cd00118">
    <property type="entry name" value="LysM"/>
    <property type="match status" value="1"/>
</dbReference>
<feature type="compositionally biased region" description="Polar residues" evidence="1">
    <location>
        <begin position="161"/>
        <end position="172"/>
    </location>
</feature>
<comment type="caution">
    <text evidence="3">The sequence shown here is derived from an EMBL/GenBank/DDBJ whole genome shotgun (WGS) entry which is preliminary data.</text>
</comment>
<dbReference type="RefSeq" id="WP_238210930.1">
    <property type="nucleotide sequence ID" value="NZ_BPUS01000002.1"/>
</dbReference>
<sequence length="648" mass="71026">MKEGDSLWKIAKNKSTTVETLVHLNGLKGRSIHALRIGQKLKLPGSSRADPDSLLTLIFRGLDFRIFTPQKIKVEHDGKAHTYEMAGDKTLPLSIHDHSLGLKVWIENLEKKMVKTFECSHLPIGKWNVPIDSRKVRLKGNLLREKGVAQTTNENVRKETTAQAQRAGGNTAQQQARIENGEPVHAVATIYTEGNLRLAPGNEKYRAMIIAAAPKYNLTPQSIAALIGAEASANREGMWRADSNVDHPDKAQGLAQFFPDAWTEVFNYPTSLLCQDCKSMSRAQWMSKRLEAKYAVDGAAAYAASNLRNFASVSGWNVGSLAPEEKAKLAYMLHHEGATGATRLLLGIPDSYTAEGATNRLTKQLNSAEKANQLVAQHHGSAVEAYKSWFFGYVDKKIDVNFYTIKDEQHFANPPRTMAEIVAGLSGRTRVALPQSRPEPATHNDQSANSSITPTRAATANSSSWFDPLEICTLRTAHLASKVAAEFGMTRNQGKRAHQGIDLAAEPGTPIRAVANGIIYMAPVAAHSDYAYGNTLVLEVGINDLPPLQAARFRKVNPGRETIGFFYAHLSEYQFPIRKDSKGNVLPVTVHAGDFIGKTGCTGNAKGMNNIPLGAHLHFEVRQDAKKRCTGLANRVDPLPFIVNCVNR</sequence>
<dbReference type="PANTHER" id="PTHR21666:SF289">
    <property type="entry name" value="L-ALA--D-GLU ENDOPEPTIDASE"/>
    <property type="match status" value="1"/>
</dbReference>